<proteinExistence type="predicted"/>
<protein>
    <submittedName>
        <fullName evidence="1">Uncharacterized protein</fullName>
    </submittedName>
</protein>
<sequence>MPETWPELCECLLTRLEAMHFDTGTERKAFAVLFAKCAVKGCTKREQKDEDFNF</sequence>
<name>A0A8S5P781_9CAUD</name>
<accession>A0A8S5P781</accession>
<dbReference type="EMBL" id="BK015357">
    <property type="protein sequence ID" value="DAE03007.1"/>
    <property type="molecule type" value="Genomic_DNA"/>
</dbReference>
<organism evidence="1">
    <name type="scientific">Siphoviridae sp. ct0Ci105</name>
    <dbReference type="NCBI Taxonomy" id="2825292"/>
    <lineage>
        <taxon>Viruses</taxon>
        <taxon>Duplodnaviria</taxon>
        <taxon>Heunggongvirae</taxon>
        <taxon>Uroviricota</taxon>
        <taxon>Caudoviricetes</taxon>
    </lineage>
</organism>
<evidence type="ECO:0000313" key="1">
    <source>
        <dbReference type="EMBL" id="DAE03007.1"/>
    </source>
</evidence>
<reference evidence="1" key="1">
    <citation type="journal article" date="2021" name="Proc. Natl. Acad. Sci. U.S.A.">
        <title>A Catalog of Tens of Thousands of Viruses from Human Metagenomes Reveals Hidden Associations with Chronic Diseases.</title>
        <authorList>
            <person name="Tisza M.J."/>
            <person name="Buck C.B."/>
        </authorList>
    </citation>
    <scope>NUCLEOTIDE SEQUENCE</scope>
    <source>
        <strain evidence="1">Ct0Ci105</strain>
    </source>
</reference>